<dbReference type="CDD" id="cd00038">
    <property type="entry name" value="CAP_ED"/>
    <property type="match status" value="1"/>
</dbReference>
<name>A0A0S4N530_9BACT</name>
<dbReference type="SUPFAM" id="SSF46785">
    <property type="entry name" value="Winged helix' DNA-binding domain"/>
    <property type="match status" value="1"/>
</dbReference>
<proteinExistence type="predicted"/>
<dbReference type="OrthoDB" id="9810708at2"/>
<dbReference type="PRINTS" id="PR00035">
    <property type="entry name" value="HTHGNTR"/>
</dbReference>
<dbReference type="Pfam" id="PF00027">
    <property type="entry name" value="cNMP_binding"/>
    <property type="match status" value="1"/>
</dbReference>
<protein>
    <submittedName>
        <fullName evidence="6">CRP/FNR family transcriptional regulator, anaerobic regulatory protein</fullName>
    </submittedName>
</protein>
<evidence type="ECO:0000256" key="1">
    <source>
        <dbReference type="ARBA" id="ARBA00023015"/>
    </source>
</evidence>
<dbReference type="Gene3D" id="2.60.120.10">
    <property type="entry name" value="Jelly Rolls"/>
    <property type="match status" value="1"/>
</dbReference>
<dbReference type="EMBL" id="FAOO01000008">
    <property type="protein sequence ID" value="CUU05816.1"/>
    <property type="molecule type" value="Genomic_DNA"/>
</dbReference>
<keyword evidence="3" id="KW-0804">Transcription</keyword>
<dbReference type="InterPro" id="IPR000595">
    <property type="entry name" value="cNMP-bd_dom"/>
</dbReference>
<dbReference type="PRINTS" id="PR00034">
    <property type="entry name" value="HTHCRP"/>
</dbReference>
<keyword evidence="7" id="KW-1185">Reference proteome</keyword>
<accession>A0A0S4N530</accession>
<dbReference type="InterPro" id="IPR050397">
    <property type="entry name" value="Env_Response_Regulators"/>
</dbReference>
<feature type="domain" description="Cyclic nucleotide-binding" evidence="4">
    <location>
        <begin position="13"/>
        <end position="133"/>
    </location>
</feature>
<dbReference type="SUPFAM" id="SSF51206">
    <property type="entry name" value="cAMP-binding domain-like"/>
    <property type="match status" value="1"/>
</dbReference>
<gene>
    <name evidence="6" type="ORF">JGI1_01341</name>
</gene>
<keyword evidence="2" id="KW-0238">DNA-binding</keyword>
<dbReference type="SMART" id="SM00419">
    <property type="entry name" value="HTH_CRP"/>
    <property type="match status" value="1"/>
</dbReference>
<sequence>MGNDINFLRNVSIFEELPERDLEKIAKLGTRKKFSKGNIILMEDEIGSALFIIINGKVKVSRLDETGREAVLSILGPGEVFGEMSLLDGMKRSATCSALTDTEVLIIYRDDFLNLLHKYPQISISLLKELAQRLRKANMQIKSLSLKDAEGRVGCVLILLADELGKMYKGQVIVEEIPTQQDLANMAGTSRETVSRVMTKFEKQGLIKVEGRKLIILEYEKMKQMFK</sequence>
<dbReference type="PANTHER" id="PTHR24567">
    <property type="entry name" value="CRP FAMILY TRANSCRIPTIONAL REGULATORY PROTEIN"/>
    <property type="match status" value="1"/>
</dbReference>
<dbReference type="InterPro" id="IPR012318">
    <property type="entry name" value="HTH_CRP"/>
</dbReference>
<dbReference type="GO" id="GO:0003700">
    <property type="term" value="F:DNA-binding transcription factor activity"/>
    <property type="evidence" value="ECO:0007669"/>
    <property type="project" value="InterPro"/>
</dbReference>
<dbReference type="CDD" id="cd00092">
    <property type="entry name" value="HTH_CRP"/>
    <property type="match status" value="1"/>
</dbReference>
<dbReference type="InterPro" id="IPR014710">
    <property type="entry name" value="RmlC-like_jellyroll"/>
</dbReference>
<dbReference type="PANTHER" id="PTHR24567:SF74">
    <property type="entry name" value="HTH-TYPE TRANSCRIPTIONAL REGULATOR ARCR"/>
    <property type="match status" value="1"/>
</dbReference>
<dbReference type="STRING" id="1643428.GCA_001442855_01313"/>
<dbReference type="Proteomes" id="UP000320623">
    <property type="component" value="Unassembled WGS sequence"/>
</dbReference>
<dbReference type="PROSITE" id="PS50042">
    <property type="entry name" value="CNMP_BINDING_3"/>
    <property type="match status" value="1"/>
</dbReference>
<evidence type="ECO:0000259" key="4">
    <source>
        <dbReference type="PROSITE" id="PS50042"/>
    </source>
</evidence>
<evidence type="ECO:0000256" key="2">
    <source>
        <dbReference type="ARBA" id="ARBA00023125"/>
    </source>
</evidence>
<keyword evidence="1" id="KW-0805">Transcription regulation</keyword>
<dbReference type="GO" id="GO:0005829">
    <property type="term" value="C:cytosol"/>
    <property type="evidence" value="ECO:0007669"/>
    <property type="project" value="TreeGrafter"/>
</dbReference>
<evidence type="ECO:0000313" key="6">
    <source>
        <dbReference type="EMBL" id="CUU05816.1"/>
    </source>
</evidence>
<dbReference type="AlphaFoldDB" id="A0A0S4N530"/>
<organism evidence="6 7">
    <name type="scientific">Candidatus Thermokryptus mobilis</name>
    <dbReference type="NCBI Taxonomy" id="1643428"/>
    <lineage>
        <taxon>Bacteria</taxon>
        <taxon>Pseudomonadati</taxon>
        <taxon>Candidatus Kryptoniota</taxon>
        <taxon>Candidatus Thermokryptus</taxon>
    </lineage>
</organism>
<feature type="domain" description="HTH crp-type" evidence="5">
    <location>
        <begin position="147"/>
        <end position="220"/>
    </location>
</feature>
<reference evidence="7" key="1">
    <citation type="submission" date="2015-11" db="EMBL/GenBank/DDBJ databases">
        <authorList>
            <person name="Varghese N."/>
        </authorList>
    </citation>
    <scope>NUCLEOTIDE SEQUENCE [LARGE SCALE GENOMIC DNA]</scope>
</reference>
<evidence type="ECO:0000256" key="3">
    <source>
        <dbReference type="ARBA" id="ARBA00023163"/>
    </source>
</evidence>
<dbReference type="InterPro" id="IPR036388">
    <property type="entry name" value="WH-like_DNA-bd_sf"/>
</dbReference>
<dbReference type="GO" id="GO:0003677">
    <property type="term" value="F:DNA binding"/>
    <property type="evidence" value="ECO:0007669"/>
    <property type="project" value="UniProtKB-KW"/>
</dbReference>
<dbReference type="InterPro" id="IPR000524">
    <property type="entry name" value="Tscrpt_reg_HTH_GntR"/>
</dbReference>
<dbReference type="Gene3D" id="1.10.10.10">
    <property type="entry name" value="Winged helix-like DNA-binding domain superfamily/Winged helix DNA-binding domain"/>
    <property type="match status" value="1"/>
</dbReference>
<dbReference type="InterPro" id="IPR018490">
    <property type="entry name" value="cNMP-bd_dom_sf"/>
</dbReference>
<dbReference type="InterPro" id="IPR036390">
    <property type="entry name" value="WH_DNA-bd_sf"/>
</dbReference>
<evidence type="ECO:0000313" key="7">
    <source>
        <dbReference type="Proteomes" id="UP000320623"/>
    </source>
</evidence>
<dbReference type="SMART" id="SM00100">
    <property type="entry name" value="cNMP"/>
    <property type="match status" value="1"/>
</dbReference>
<dbReference type="RefSeq" id="WP_140945081.1">
    <property type="nucleotide sequence ID" value="NZ_FAOO01000008.1"/>
</dbReference>
<evidence type="ECO:0000259" key="5">
    <source>
        <dbReference type="PROSITE" id="PS51063"/>
    </source>
</evidence>
<dbReference type="PROSITE" id="PS51063">
    <property type="entry name" value="HTH_CRP_2"/>
    <property type="match status" value="1"/>
</dbReference>
<dbReference type="Pfam" id="PF13545">
    <property type="entry name" value="HTH_Crp_2"/>
    <property type="match status" value="1"/>
</dbReference>